<evidence type="ECO:0000256" key="9">
    <source>
        <dbReference type="ARBA" id="ARBA00054641"/>
    </source>
</evidence>
<dbReference type="InterPro" id="IPR001925">
    <property type="entry name" value="Porin_Euk"/>
</dbReference>
<dbReference type="Proteomes" id="UP001652660">
    <property type="component" value="Chromosome 10c"/>
</dbReference>
<dbReference type="RefSeq" id="XP_027094023.1">
    <property type="nucleotide sequence ID" value="XM_027238222.2"/>
</dbReference>
<dbReference type="GO" id="GO:0015288">
    <property type="term" value="F:porin activity"/>
    <property type="evidence" value="ECO:0007669"/>
    <property type="project" value="UniProtKB-KW"/>
</dbReference>
<dbReference type="PANTHER" id="PTHR11743:SF61">
    <property type="entry name" value="MITOCHONDRIAL OUTER MEMBRANE PROTEIN PORIN 2-LIKE"/>
    <property type="match status" value="1"/>
</dbReference>
<dbReference type="CDD" id="cd07306">
    <property type="entry name" value="Porin3_VDAC"/>
    <property type="match status" value="1"/>
</dbReference>
<name>A0A6P6UU50_COFAR</name>
<protein>
    <recommendedName>
        <fullName evidence="10">Voltage-dependent anion-selective channel protein</fullName>
    </recommendedName>
</protein>
<evidence type="ECO:0000256" key="10">
    <source>
        <dbReference type="ARBA" id="ARBA00082427"/>
    </source>
</evidence>
<reference evidence="11" key="1">
    <citation type="journal article" date="2025" name="Foods">
        <title>Unveiling the Microbial Signatures of Arabica Coffee Cherries: Insights into Ripeness Specific Diversity, Functional Traits, and Implications for Quality and Safety.</title>
        <authorList>
            <consortium name="RefSeq"/>
            <person name="Tenea G.N."/>
            <person name="Cifuentes V."/>
            <person name="Reyes P."/>
            <person name="Cevallos-Vallejos M."/>
        </authorList>
    </citation>
    <scope>NUCLEOTIDE SEQUENCE [LARGE SCALE GENOMIC DNA]</scope>
</reference>
<keyword evidence="8" id="KW-0472">Membrane</keyword>
<evidence type="ECO:0000256" key="5">
    <source>
        <dbReference type="ARBA" id="ARBA00022692"/>
    </source>
</evidence>
<evidence type="ECO:0000256" key="6">
    <source>
        <dbReference type="ARBA" id="ARBA00023065"/>
    </source>
</evidence>
<keyword evidence="11" id="KW-1185">Reference proteome</keyword>
<dbReference type="GeneID" id="113714405"/>
<dbReference type="PANTHER" id="PTHR11743">
    <property type="entry name" value="VOLTAGE-DEPENDENT ANION-SELECTIVE CHANNEL"/>
    <property type="match status" value="1"/>
</dbReference>
<sequence>MISFRERQQIRKGFLKKRVETQQHNQFSYNPTPQESLLILIHTTRFFRIFELTFDKRKKKKNSATMSSRGPGLFSDFGKKASDVLTKDYSTEQKFSLSSESDAGVAIASSLAKKGGFSAGVVAAQYKYKKSTVDVKVDTESSIATSITVTDILPSMKTIATCRFPDYNSGKIGVQYFHEHASFTTAVDLNKSPNVDISATIGTPFVAFGTEASYKVDSRSFTTYNAGVSLTKPNYGASVMLADKGDAVKATYFHQWDQEKRGVAVAEIARKFSTNVSILTVGASYAIDPHTLVKAKLNNHGNLDTLVQHELAPKSFLILSGSFDTLAMDKHPRFGLALSLKP</sequence>
<keyword evidence="3" id="KW-0813">Transport</keyword>
<keyword evidence="4" id="KW-1134">Transmembrane beta strand</keyword>
<evidence type="ECO:0000256" key="2">
    <source>
        <dbReference type="ARBA" id="ARBA00009624"/>
    </source>
</evidence>
<proteinExistence type="inferred from homology"/>
<keyword evidence="7" id="KW-0626">Porin</keyword>
<comment type="function">
    <text evidence="9">Forms a channel through the cell membrane that allows diffusion of small hydrophilic molecules. The channel adopts an open conformation at low or zero membrane potential and a closed conformation at potentials above 30-40 mV. The open state has a weak anion selectivity whereas the closed state is cation-selective.</text>
</comment>
<evidence type="ECO:0000256" key="1">
    <source>
        <dbReference type="ARBA" id="ARBA00004370"/>
    </source>
</evidence>
<reference evidence="12" key="2">
    <citation type="submission" date="2025-08" db="UniProtKB">
        <authorList>
            <consortium name="RefSeq"/>
        </authorList>
    </citation>
    <scope>IDENTIFICATION</scope>
    <source>
        <tissue evidence="12">Leaves</tissue>
    </source>
</reference>
<keyword evidence="6" id="KW-0406">Ion transport</keyword>
<evidence type="ECO:0000256" key="4">
    <source>
        <dbReference type="ARBA" id="ARBA00022452"/>
    </source>
</evidence>
<dbReference type="GO" id="GO:0046930">
    <property type="term" value="C:pore complex"/>
    <property type="evidence" value="ECO:0007669"/>
    <property type="project" value="UniProtKB-KW"/>
</dbReference>
<comment type="similarity">
    <text evidence="2">Belongs to the eukaryotic mitochondrial porin (TC 1.B.8.1) family.</text>
</comment>
<evidence type="ECO:0000256" key="3">
    <source>
        <dbReference type="ARBA" id="ARBA00022448"/>
    </source>
</evidence>
<comment type="subcellular location">
    <subcellularLocation>
        <location evidence="1">Membrane</location>
    </subcellularLocation>
</comment>
<organism evidence="11 12">
    <name type="scientific">Coffea arabica</name>
    <name type="common">Arabian coffee</name>
    <dbReference type="NCBI Taxonomy" id="13443"/>
    <lineage>
        <taxon>Eukaryota</taxon>
        <taxon>Viridiplantae</taxon>
        <taxon>Streptophyta</taxon>
        <taxon>Embryophyta</taxon>
        <taxon>Tracheophyta</taxon>
        <taxon>Spermatophyta</taxon>
        <taxon>Magnoliopsida</taxon>
        <taxon>eudicotyledons</taxon>
        <taxon>Gunneridae</taxon>
        <taxon>Pentapetalae</taxon>
        <taxon>asterids</taxon>
        <taxon>lamiids</taxon>
        <taxon>Gentianales</taxon>
        <taxon>Rubiaceae</taxon>
        <taxon>Ixoroideae</taxon>
        <taxon>Gardenieae complex</taxon>
        <taxon>Bertiereae - Coffeeae clade</taxon>
        <taxon>Coffeeae</taxon>
        <taxon>Coffea</taxon>
    </lineage>
</organism>
<keyword evidence="5" id="KW-0812">Transmembrane</keyword>
<dbReference type="GO" id="GO:0005741">
    <property type="term" value="C:mitochondrial outer membrane"/>
    <property type="evidence" value="ECO:0007669"/>
    <property type="project" value="InterPro"/>
</dbReference>
<evidence type="ECO:0000256" key="7">
    <source>
        <dbReference type="ARBA" id="ARBA00023114"/>
    </source>
</evidence>
<evidence type="ECO:0000313" key="12">
    <source>
        <dbReference type="RefSeq" id="XP_027094023.1"/>
    </source>
</evidence>
<dbReference type="Pfam" id="PF01459">
    <property type="entry name" value="Porin_3"/>
    <property type="match status" value="1"/>
</dbReference>
<dbReference type="OrthoDB" id="7827681at2759"/>
<evidence type="ECO:0000313" key="11">
    <source>
        <dbReference type="Proteomes" id="UP001652660"/>
    </source>
</evidence>
<dbReference type="AlphaFoldDB" id="A0A6P6UU50"/>
<dbReference type="InterPro" id="IPR023614">
    <property type="entry name" value="Porin_dom_sf"/>
</dbReference>
<dbReference type="FunFam" id="2.40.160.10:FF:000003">
    <property type="entry name" value="Outer mitochondrial membrane protein porin"/>
    <property type="match status" value="1"/>
</dbReference>
<dbReference type="GO" id="GO:0008308">
    <property type="term" value="F:voltage-gated monoatomic anion channel activity"/>
    <property type="evidence" value="ECO:0007669"/>
    <property type="project" value="InterPro"/>
</dbReference>
<dbReference type="InterPro" id="IPR027246">
    <property type="entry name" value="Porin_Euk/Tom40"/>
</dbReference>
<dbReference type="Gene3D" id="2.40.160.10">
    <property type="entry name" value="Porin"/>
    <property type="match status" value="1"/>
</dbReference>
<accession>A0A6P6UU50</accession>
<gene>
    <name evidence="12" type="primary">LOC113714405</name>
</gene>
<evidence type="ECO:0000256" key="8">
    <source>
        <dbReference type="ARBA" id="ARBA00023136"/>
    </source>
</evidence>